<keyword evidence="1" id="KW-1185">Reference proteome</keyword>
<name>A0A7E4W182_PANRE</name>
<evidence type="ECO:0000313" key="2">
    <source>
        <dbReference type="WBParaSite" id="Pan_g5271.t1"/>
    </source>
</evidence>
<accession>A0A7E4W182</accession>
<reference evidence="1" key="1">
    <citation type="journal article" date="2013" name="Genetics">
        <title>The draft genome and transcriptome of Panagrellus redivivus are shaped by the harsh demands of a free-living lifestyle.</title>
        <authorList>
            <person name="Srinivasan J."/>
            <person name="Dillman A.R."/>
            <person name="Macchietto M.G."/>
            <person name="Heikkinen L."/>
            <person name="Lakso M."/>
            <person name="Fracchia K.M."/>
            <person name="Antoshechkin I."/>
            <person name="Mortazavi A."/>
            <person name="Wong G."/>
            <person name="Sternberg P.W."/>
        </authorList>
    </citation>
    <scope>NUCLEOTIDE SEQUENCE [LARGE SCALE GENOMIC DNA]</scope>
    <source>
        <strain evidence="1">MT8872</strain>
    </source>
</reference>
<sequence>MPLARNTLNTRAMDRNTHYYRVQNKIFLWDEVHRIELASLDNGNCRKGCASRPGNYCFGTPMTRPPKKY</sequence>
<dbReference type="AlphaFoldDB" id="A0A7E4W182"/>
<dbReference type="WBParaSite" id="Pan_g5271.t1">
    <property type="protein sequence ID" value="Pan_g5271.t1"/>
    <property type="gene ID" value="Pan_g5271"/>
</dbReference>
<proteinExistence type="predicted"/>
<organism evidence="1 2">
    <name type="scientific">Panagrellus redivivus</name>
    <name type="common">Microworm</name>
    <dbReference type="NCBI Taxonomy" id="6233"/>
    <lineage>
        <taxon>Eukaryota</taxon>
        <taxon>Metazoa</taxon>
        <taxon>Ecdysozoa</taxon>
        <taxon>Nematoda</taxon>
        <taxon>Chromadorea</taxon>
        <taxon>Rhabditida</taxon>
        <taxon>Tylenchina</taxon>
        <taxon>Panagrolaimomorpha</taxon>
        <taxon>Panagrolaimoidea</taxon>
        <taxon>Panagrolaimidae</taxon>
        <taxon>Panagrellus</taxon>
    </lineage>
</organism>
<dbReference type="Proteomes" id="UP000492821">
    <property type="component" value="Unassembled WGS sequence"/>
</dbReference>
<reference evidence="2" key="2">
    <citation type="submission" date="2020-10" db="UniProtKB">
        <authorList>
            <consortium name="WormBaseParasite"/>
        </authorList>
    </citation>
    <scope>IDENTIFICATION</scope>
</reference>
<protein>
    <submittedName>
        <fullName evidence="2">SCP domain-containing protein</fullName>
    </submittedName>
</protein>
<evidence type="ECO:0000313" key="1">
    <source>
        <dbReference type="Proteomes" id="UP000492821"/>
    </source>
</evidence>